<accession>A0A2N5N809</accession>
<keyword evidence="3" id="KW-1185">Reference proteome</keyword>
<proteinExistence type="predicted"/>
<dbReference type="EMBL" id="NFEZ01000004">
    <property type="protein sequence ID" value="PLT46465.1"/>
    <property type="molecule type" value="Genomic_DNA"/>
</dbReference>
<dbReference type="AlphaFoldDB" id="A0A2N5N809"/>
<dbReference type="Gene3D" id="3.40.190.10">
    <property type="entry name" value="Periplasmic binding protein-like II"/>
    <property type="match status" value="2"/>
</dbReference>
<sequence>MRRPFLRLKTGAALRLAAAAAVLLASCAGCGGLLPASTEFKSEPERTQLTLWKWVPTPSQMVEIEREFERQHPDIDLVVKHIGNADAYRQKLAVGLAGGKGPDILAVQVGASANRFKPFLEPLASYAMREWGAEWRSLFSKLALDQSRFSGDGFVVLPGGLTVTPLIYYDQQRFQDAGVKPPATYEELKEAVKRLRTAFPDLTPGIGIGGKNGWALRDVFLSIAGQLAPGQLEAAQAGETAWTDEALVDSFRWLKKMFDDGVFIENSLDYSLVPDLSEKFLGNELAMLSSGSWGLSGMTREAAGTYNPHRVGVFPLPALEPGREANVAATVDVAWAMNRDSAHKDAAWAFIAFMTMGTGQQIWADTLQVLPAARHVEVDSGAMYGPLEQDALRLTQTMLAGQVAGARELEDDDVQERLYRVLQALVAGSLAPEEAAARMEDQEGLKEGKGS</sequence>
<reference evidence="2 3" key="1">
    <citation type="submission" date="2017-05" db="EMBL/GenBank/DDBJ databases">
        <title>Functional genome analysis of Paenibacillus pasadenensis strain R16: insights on endophytic life style and antifungal activity.</title>
        <authorList>
            <person name="Passera A."/>
            <person name="Marcolungo L."/>
            <person name="Casati P."/>
            <person name="Brasca M."/>
            <person name="Quaglino F."/>
            <person name="Delledonne M."/>
        </authorList>
    </citation>
    <scope>NUCLEOTIDE SEQUENCE [LARGE SCALE GENOMIC DNA]</scope>
    <source>
        <strain evidence="2 3">R16</strain>
    </source>
</reference>
<dbReference type="SUPFAM" id="SSF53850">
    <property type="entry name" value="Periplasmic binding protein-like II"/>
    <property type="match status" value="1"/>
</dbReference>
<feature type="signal peptide" evidence="1">
    <location>
        <begin position="1"/>
        <end position="31"/>
    </location>
</feature>
<dbReference type="PANTHER" id="PTHR43649">
    <property type="entry name" value="ARABINOSE-BINDING PROTEIN-RELATED"/>
    <property type="match status" value="1"/>
</dbReference>
<dbReference type="InterPro" id="IPR006059">
    <property type="entry name" value="SBP"/>
</dbReference>
<evidence type="ECO:0000313" key="3">
    <source>
        <dbReference type="Proteomes" id="UP000234789"/>
    </source>
</evidence>
<gene>
    <name evidence="2" type="ORF">B8V81_4896</name>
</gene>
<dbReference type="InterPro" id="IPR050490">
    <property type="entry name" value="Bact_solute-bd_prot1"/>
</dbReference>
<dbReference type="Pfam" id="PF01547">
    <property type="entry name" value="SBP_bac_1"/>
    <property type="match status" value="1"/>
</dbReference>
<name>A0A2N5N809_9BACL</name>
<feature type="chain" id="PRO_5038752853" evidence="1">
    <location>
        <begin position="32"/>
        <end position="451"/>
    </location>
</feature>
<dbReference type="Proteomes" id="UP000234789">
    <property type="component" value="Unassembled WGS sequence"/>
</dbReference>
<evidence type="ECO:0000313" key="2">
    <source>
        <dbReference type="EMBL" id="PLT46465.1"/>
    </source>
</evidence>
<dbReference type="PANTHER" id="PTHR43649:SF12">
    <property type="entry name" value="DIACETYLCHITOBIOSE BINDING PROTEIN DASA"/>
    <property type="match status" value="1"/>
</dbReference>
<evidence type="ECO:0000256" key="1">
    <source>
        <dbReference type="SAM" id="SignalP"/>
    </source>
</evidence>
<organism evidence="2 3">
    <name type="scientific">Paenibacillus pasadenensis</name>
    <dbReference type="NCBI Taxonomy" id="217090"/>
    <lineage>
        <taxon>Bacteria</taxon>
        <taxon>Bacillati</taxon>
        <taxon>Bacillota</taxon>
        <taxon>Bacilli</taxon>
        <taxon>Bacillales</taxon>
        <taxon>Paenibacillaceae</taxon>
        <taxon>Paenibacillus</taxon>
    </lineage>
</organism>
<comment type="caution">
    <text evidence="2">The sequence shown here is derived from an EMBL/GenBank/DDBJ whole genome shotgun (WGS) entry which is preliminary data.</text>
</comment>
<protein>
    <submittedName>
        <fullName evidence="2">N-Acetyl-D-glucosamine ABC transport system, sugar-binding protein</fullName>
    </submittedName>
</protein>
<keyword evidence="1" id="KW-0732">Signal</keyword>
<dbReference type="RefSeq" id="WP_101809339.1">
    <property type="nucleotide sequence ID" value="NZ_NFEZ01000004.1"/>
</dbReference>
<dbReference type="PROSITE" id="PS51257">
    <property type="entry name" value="PROKAR_LIPOPROTEIN"/>
    <property type="match status" value="1"/>
</dbReference>